<name>A0A1K1NXM9_9FLAO</name>
<evidence type="ECO:0000313" key="1">
    <source>
        <dbReference type="EMBL" id="SFW40224.1"/>
    </source>
</evidence>
<organism evidence="1 2">
    <name type="scientific">Cellulophaga fucicola</name>
    <dbReference type="NCBI Taxonomy" id="76595"/>
    <lineage>
        <taxon>Bacteria</taxon>
        <taxon>Pseudomonadati</taxon>
        <taxon>Bacteroidota</taxon>
        <taxon>Flavobacteriia</taxon>
        <taxon>Flavobacteriales</taxon>
        <taxon>Flavobacteriaceae</taxon>
        <taxon>Cellulophaga</taxon>
    </lineage>
</organism>
<keyword evidence="2" id="KW-1185">Reference proteome</keyword>
<evidence type="ECO:0000313" key="2">
    <source>
        <dbReference type="Proteomes" id="UP000183257"/>
    </source>
</evidence>
<dbReference type="AlphaFoldDB" id="A0A1K1NXM9"/>
<proteinExistence type="predicted"/>
<reference evidence="2" key="1">
    <citation type="submission" date="2016-11" db="EMBL/GenBank/DDBJ databases">
        <authorList>
            <person name="Varghese N."/>
            <person name="Submissions S."/>
        </authorList>
    </citation>
    <scope>NUCLEOTIDE SEQUENCE [LARGE SCALE GENOMIC DNA]</scope>
    <source>
        <strain evidence="2">DSM 24786</strain>
    </source>
</reference>
<dbReference type="EMBL" id="FPIY01000002">
    <property type="protein sequence ID" value="SFW40224.1"/>
    <property type="molecule type" value="Genomic_DNA"/>
</dbReference>
<accession>A0A1K1NXM9</accession>
<gene>
    <name evidence="1" type="ORF">SAMN05660313_01450</name>
</gene>
<dbReference type="Proteomes" id="UP000183257">
    <property type="component" value="Unassembled WGS sequence"/>
</dbReference>
<dbReference type="STRING" id="76595.SAMN05660313_01450"/>
<evidence type="ECO:0008006" key="3">
    <source>
        <dbReference type="Google" id="ProtNLM"/>
    </source>
</evidence>
<sequence>MFYKPVICFLILGSFLKLIGIKSWAIIKGIKNNGIECVGKILFYEADKEGYKTPIIEFKVKNGQQIKKKPYYYASTNLSKIKSYKDKINEPVTVLYNKNNHLNFDGRKVKRSY</sequence>
<protein>
    <recommendedName>
        <fullName evidence="3">DUF3592 domain-containing protein</fullName>
    </recommendedName>
</protein>